<evidence type="ECO:0000313" key="2">
    <source>
        <dbReference type="EMBL" id="CAB4365327.1"/>
    </source>
</evidence>
<dbReference type="EMBL" id="CAFBMT010000028">
    <property type="protein sequence ID" value="CAB4954650.1"/>
    <property type="molecule type" value="Genomic_DNA"/>
</dbReference>
<protein>
    <submittedName>
        <fullName evidence="2">Unannotated protein</fullName>
    </submittedName>
</protein>
<dbReference type="Pfam" id="PF08450">
    <property type="entry name" value="SGL"/>
    <property type="match status" value="1"/>
</dbReference>
<evidence type="ECO:0000313" key="5">
    <source>
        <dbReference type="EMBL" id="CAB4954650.1"/>
    </source>
</evidence>
<dbReference type="PANTHER" id="PTHR47572">
    <property type="entry name" value="LIPOPROTEIN-RELATED"/>
    <property type="match status" value="1"/>
</dbReference>
<evidence type="ECO:0000313" key="4">
    <source>
        <dbReference type="EMBL" id="CAB4850136.1"/>
    </source>
</evidence>
<gene>
    <name evidence="3" type="ORF">UFOPK2656_03266</name>
    <name evidence="4" type="ORF">UFOPK3267_01091</name>
    <name evidence="5" type="ORF">UFOPK3651_03087</name>
    <name evidence="2" type="ORF">UFOPK4189_03072</name>
</gene>
<dbReference type="InterPro" id="IPR013658">
    <property type="entry name" value="SGL"/>
</dbReference>
<proteinExistence type="predicted"/>
<dbReference type="InterPro" id="IPR051262">
    <property type="entry name" value="SMP-30/CGR1_Lactonase"/>
</dbReference>
<dbReference type="PANTHER" id="PTHR47572:SF5">
    <property type="entry name" value="BLR2277 PROTEIN"/>
    <property type="match status" value="1"/>
</dbReference>
<reference evidence="2" key="1">
    <citation type="submission" date="2020-05" db="EMBL/GenBank/DDBJ databases">
        <authorList>
            <person name="Chiriac C."/>
            <person name="Salcher M."/>
            <person name="Ghai R."/>
            <person name="Kavagutti S V."/>
        </authorList>
    </citation>
    <scope>NUCLEOTIDE SEQUENCE</scope>
</reference>
<dbReference type="SUPFAM" id="SSF63829">
    <property type="entry name" value="Calcium-dependent phosphotriesterase"/>
    <property type="match status" value="1"/>
</dbReference>
<name>A0A6J6AAK4_9ZZZZ</name>
<organism evidence="2">
    <name type="scientific">freshwater metagenome</name>
    <dbReference type="NCBI Taxonomy" id="449393"/>
    <lineage>
        <taxon>unclassified sequences</taxon>
        <taxon>metagenomes</taxon>
        <taxon>ecological metagenomes</taxon>
    </lineage>
</organism>
<dbReference type="EMBL" id="CAESGF010000028">
    <property type="protein sequence ID" value="CAB4365327.1"/>
    <property type="molecule type" value="Genomic_DNA"/>
</dbReference>
<dbReference type="EMBL" id="CAEZYF010000034">
    <property type="protein sequence ID" value="CAB4746505.1"/>
    <property type="molecule type" value="Genomic_DNA"/>
</dbReference>
<dbReference type="EMBL" id="CAFBIY010000048">
    <property type="protein sequence ID" value="CAB4850136.1"/>
    <property type="molecule type" value="Genomic_DNA"/>
</dbReference>
<feature type="domain" description="SMP-30/Gluconolactonase/LRE-like region" evidence="1">
    <location>
        <begin position="10"/>
        <end position="286"/>
    </location>
</feature>
<dbReference type="InterPro" id="IPR011042">
    <property type="entry name" value="6-blade_b-propeller_TolB-like"/>
</dbReference>
<sequence>MKVVAEGLRFPEGPVAMPDGSVVLVEMFGQRVTRVHPDGSQSTVAEVPGGPNGLAVGPDGAFYLCNNGGSFTAQEFRAMTFPGRFDDSRYLGGSIQRLDPATGELTTLYTHCDGRALRAPNDLVFDAHGGFWFTDHGIRDRARRTGDITGVYYALPDGSHISEQVFPTDAPNGIGLSPDGNVLYWAETDTGRVWRRRVVAPGVLEKPAALDDWPCLAGLPGHQLLDSLAVDGDGNVCVGTLINGGITVISPHDGSMRHIPVDDRLVTNICFGDADGSGEYRDAYITGSSTGRLFHMRWHTRGLRLHWQ</sequence>
<dbReference type="AlphaFoldDB" id="A0A6J6AAK4"/>
<evidence type="ECO:0000259" key="1">
    <source>
        <dbReference type="Pfam" id="PF08450"/>
    </source>
</evidence>
<dbReference type="Gene3D" id="2.120.10.30">
    <property type="entry name" value="TolB, C-terminal domain"/>
    <property type="match status" value="1"/>
</dbReference>
<evidence type="ECO:0000313" key="3">
    <source>
        <dbReference type="EMBL" id="CAB4746505.1"/>
    </source>
</evidence>
<accession>A0A6J6AAK4</accession>